<organism evidence="2 3">
    <name type="scientific">Desulfonatronum thiosulfatophilum</name>
    <dbReference type="NCBI Taxonomy" id="617002"/>
    <lineage>
        <taxon>Bacteria</taxon>
        <taxon>Pseudomonadati</taxon>
        <taxon>Thermodesulfobacteriota</taxon>
        <taxon>Desulfovibrionia</taxon>
        <taxon>Desulfovibrionales</taxon>
        <taxon>Desulfonatronaceae</taxon>
        <taxon>Desulfonatronum</taxon>
    </lineage>
</organism>
<dbReference type="InterPro" id="IPR037522">
    <property type="entry name" value="HD_GYP_dom"/>
</dbReference>
<dbReference type="CDD" id="cd00077">
    <property type="entry name" value="HDc"/>
    <property type="match status" value="1"/>
</dbReference>
<evidence type="ECO:0000313" key="2">
    <source>
        <dbReference type="EMBL" id="SDB09986.1"/>
    </source>
</evidence>
<dbReference type="PANTHER" id="PTHR43155">
    <property type="entry name" value="CYCLIC DI-GMP PHOSPHODIESTERASE PA4108-RELATED"/>
    <property type="match status" value="1"/>
</dbReference>
<keyword evidence="3" id="KW-1185">Reference proteome</keyword>
<dbReference type="OrthoDB" id="9776628at2"/>
<accession>A0A1G6ANH1</accession>
<protein>
    <submittedName>
        <fullName evidence="2">HD domain-containing protein</fullName>
    </submittedName>
</protein>
<dbReference type="SMART" id="SM00471">
    <property type="entry name" value="HDc"/>
    <property type="match status" value="1"/>
</dbReference>
<dbReference type="InterPro" id="IPR003607">
    <property type="entry name" value="HD/PDEase_dom"/>
</dbReference>
<dbReference type="EMBL" id="FMXO01000002">
    <property type="protein sequence ID" value="SDB09986.1"/>
    <property type="molecule type" value="Genomic_DNA"/>
</dbReference>
<evidence type="ECO:0000259" key="1">
    <source>
        <dbReference type="PROSITE" id="PS51832"/>
    </source>
</evidence>
<dbReference type="AlphaFoldDB" id="A0A1G6ANH1"/>
<dbReference type="RefSeq" id="WP_092116923.1">
    <property type="nucleotide sequence ID" value="NZ_FMXO01000002.1"/>
</dbReference>
<dbReference type="Proteomes" id="UP000198771">
    <property type="component" value="Unassembled WGS sequence"/>
</dbReference>
<evidence type="ECO:0000313" key="3">
    <source>
        <dbReference type="Proteomes" id="UP000198771"/>
    </source>
</evidence>
<gene>
    <name evidence="2" type="ORF">SAMN05660653_00523</name>
</gene>
<dbReference type="SUPFAM" id="SSF109604">
    <property type="entry name" value="HD-domain/PDEase-like"/>
    <property type="match status" value="1"/>
</dbReference>
<reference evidence="2 3" key="1">
    <citation type="submission" date="2016-10" db="EMBL/GenBank/DDBJ databases">
        <authorList>
            <person name="de Groot N.N."/>
        </authorList>
    </citation>
    <scope>NUCLEOTIDE SEQUENCE [LARGE SCALE GENOMIC DNA]</scope>
    <source>
        <strain evidence="2 3">ASO4-2</strain>
    </source>
</reference>
<sequence length="327" mass="37699">MKNIKTQPLDLHEEYYQASPRILESFPRFRPPLDIFFFKEQVAQLLLLSKANERISADQREEILKNSNQGLIFLSRKDHPTYAKHISKQLDLILMDTNLKPSEIALIFQHALTEQVEAFMDQPVAPVFENLQSDSLVLTEYLWQDPFRIKEFRKCLWPEHTLAKHSVNTTFIGLALYLRLYERELRRKHLDEVALGLLVHDLGMSKIPAFIRQKTTPLTREELEKIREHCWVGAKSLHSLNIRSDTVLKQILEHQERLDGKGYPQKISGKQISIVAQICAVADSFCAMITHRPYAEAQSREEALKALSQSPGLNAKIVRTLQAIILG</sequence>
<dbReference type="Pfam" id="PF13487">
    <property type="entry name" value="HD_5"/>
    <property type="match status" value="1"/>
</dbReference>
<proteinExistence type="predicted"/>
<dbReference type="PROSITE" id="PS51832">
    <property type="entry name" value="HD_GYP"/>
    <property type="match status" value="1"/>
</dbReference>
<name>A0A1G6ANH1_9BACT</name>
<dbReference type="Gene3D" id="1.10.3210.10">
    <property type="entry name" value="Hypothetical protein af1432"/>
    <property type="match status" value="1"/>
</dbReference>
<feature type="domain" description="HD-GYP" evidence="1">
    <location>
        <begin position="138"/>
        <end position="327"/>
    </location>
</feature>
<dbReference type="PANTHER" id="PTHR43155:SF2">
    <property type="entry name" value="CYCLIC DI-GMP PHOSPHODIESTERASE PA4108"/>
    <property type="match status" value="1"/>
</dbReference>
<dbReference type="STRING" id="617002.SAMN05660653_00523"/>